<dbReference type="AlphaFoldDB" id="A0A202E6W1"/>
<dbReference type="Proteomes" id="UP000196084">
    <property type="component" value="Unassembled WGS sequence"/>
</dbReference>
<keyword evidence="2" id="KW-0472">Membrane</keyword>
<name>A0A202E6W1_9EURY</name>
<feature type="region of interest" description="Disordered" evidence="1">
    <location>
        <begin position="26"/>
        <end position="103"/>
    </location>
</feature>
<keyword evidence="2" id="KW-0812">Transmembrane</keyword>
<evidence type="ECO:0000256" key="2">
    <source>
        <dbReference type="SAM" id="Phobius"/>
    </source>
</evidence>
<dbReference type="InterPro" id="IPR025403">
    <property type="entry name" value="TgpA-like_C"/>
</dbReference>
<keyword evidence="2" id="KW-1133">Transmembrane helix</keyword>
<proteinExistence type="predicted"/>
<gene>
    <name evidence="4" type="ORF">B2G88_15930</name>
</gene>
<evidence type="ECO:0000313" key="4">
    <source>
        <dbReference type="EMBL" id="OVE83898.1"/>
    </source>
</evidence>
<feature type="compositionally biased region" description="Acidic residues" evidence="1">
    <location>
        <begin position="571"/>
        <end position="581"/>
    </location>
</feature>
<evidence type="ECO:0000259" key="3">
    <source>
        <dbReference type="Pfam" id="PF13559"/>
    </source>
</evidence>
<accession>A0A202E6W1</accession>
<feature type="compositionally biased region" description="Acidic residues" evidence="1">
    <location>
        <begin position="59"/>
        <end position="83"/>
    </location>
</feature>
<dbReference type="EMBL" id="MWPH01000003">
    <property type="protein sequence ID" value="OVE83898.1"/>
    <property type="molecule type" value="Genomic_DNA"/>
</dbReference>
<feature type="region of interest" description="Disordered" evidence="1">
    <location>
        <begin position="444"/>
        <end position="495"/>
    </location>
</feature>
<evidence type="ECO:0000256" key="1">
    <source>
        <dbReference type="SAM" id="MobiDB-lite"/>
    </source>
</evidence>
<evidence type="ECO:0000313" key="5">
    <source>
        <dbReference type="Proteomes" id="UP000196084"/>
    </source>
</evidence>
<comment type="caution">
    <text evidence="4">The sequence shown here is derived from an EMBL/GenBank/DDBJ whole genome shotgun (WGS) entry which is preliminary data.</text>
</comment>
<dbReference type="Pfam" id="PF13559">
    <property type="entry name" value="DUF4129"/>
    <property type="match status" value="1"/>
</dbReference>
<dbReference type="OrthoDB" id="206550at2157"/>
<feature type="compositionally biased region" description="Basic and acidic residues" evidence="1">
    <location>
        <begin position="548"/>
        <end position="564"/>
    </location>
</feature>
<keyword evidence="5" id="KW-1185">Reference proteome</keyword>
<organism evidence="4 5">
    <name type="scientific">Natronolimnobius baerhuensis</name>
    <dbReference type="NCBI Taxonomy" id="253108"/>
    <lineage>
        <taxon>Archaea</taxon>
        <taxon>Methanobacteriati</taxon>
        <taxon>Methanobacteriota</taxon>
        <taxon>Stenosarchaea group</taxon>
        <taxon>Halobacteria</taxon>
        <taxon>Halobacteriales</taxon>
        <taxon>Natrialbaceae</taxon>
        <taxon>Natronolimnobius</taxon>
    </lineage>
</organism>
<reference evidence="4 5" key="1">
    <citation type="submission" date="2017-02" db="EMBL/GenBank/DDBJ databases">
        <title>Natronthermophilus aegyptiacus gen. nov.,sp. nov., an aerobic, extremely halophilic alkalithermophilic archaeon isolated from the athalassohaline Wadi An Natrun, Egypt.</title>
        <authorList>
            <person name="Zhao B."/>
        </authorList>
    </citation>
    <scope>NUCLEOTIDE SEQUENCE [LARGE SCALE GENOMIC DNA]</scope>
    <source>
        <strain evidence="4 5">CGMCC 1.3597</strain>
    </source>
</reference>
<sequence length="581" mass="60212">MSGRRQLLFVFGCVICLLVAASALPAADPRIDPPGGDDAPMAGEWEALDASEISPDPATETDDESDSSDDDPAADDPDIEIDGALEPGNEVSILIDGGGPFDDREVEVNGDSIGMTDWGDATATVPYAEEMTVAVPEDNTSRTVDIETDATITMLDEPAPNSTATLAVDVGSTSVDNATVSVDGEPTVLTDDGGQATIRLPEAAGPAEVHVERGPVSGERTLEVPELEVGFVSPLLFPGSPAPVSVTADGTPVEDATVSLADGGTSTTGSDGRTHVWLPIDDTATITAAAGAESATVTVENLYLRLGALALLGSGFVIGLVVTYFRIIARNEGKMDGSRSNEHGGIGLEALFVGIASTFTGLSNAVGHTGTFASSAAQRLSELGARVWRLQLPSLSMFRGGRSRAGPSAGGFSFSLPSLGPALSSFGTAVGSLSSLGSLFTLSRGRGGAGQDESTLGSLFGRDTTDETDADDDAPAGSDRPTLADDPLGPQDPQREIRGAWHTFLDRVGLSNRETLTPGQAARHALSVGYPATQVSRLVAIVRDVEYGSRDPSPDRVRTVRDTTTDLLEQQPDEDDTEEDE</sequence>
<protein>
    <recommendedName>
        <fullName evidence="3">Protein-glutamine gamma-glutamyltransferase-like C-terminal domain-containing protein</fullName>
    </recommendedName>
</protein>
<feature type="region of interest" description="Disordered" evidence="1">
    <location>
        <begin position="548"/>
        <end position="581"/>
    </location>
</feature>
<dbReference type="RefSeq" id="WP_087715305.1">
    <property type="nucleotide sequence ID" value="NZ_MWPH01000003.1"/>
</dbReference>
<feature type="domain" description="Protein-glutamine gamma-glutamyltransferase-like C-terminal" evidence="3">
    <location>
        <begin position="500"/>
        <end position="562"/>
    </location>
</feature>
<feature type="transmembrane region" description="Helical" evidence="2">
    <location>
        <begin position="302"/>
        <end position="325"/>
    </location>
</feature>